<dbReference type="PANTHER" id="PTHR35046">
    <property type="entry name" value="ZINC KNUCKLE (CCHC-TYPE) FAMILY PROTEIN"/>
    <property type="match status" value="1"/>
</dbReference>
<name>A0A371HBU8_MUCPR</name>
<keyword evidence="2" id="KW-1185">Reference proteome</keyword>
<proteinExistence type="predicted"/>
<dbReference type="PANTHER" id="PTHR35046:SF26">
    <property type="entry name" value="RNA-DIRECTED DNA POLYMERASE"/>
    <property type="match status" value="1"/>
</dbReference>
<comment type="caution">
    <text evidence="1">The sequence shown here is derived from an EMBL/GenBank/DDBJ whole genome shotgun (WGS) entry which is preliminary data.</text>
</comment>
<dbReference type="Proteomes" id="UP000257109">
    <property type="component" value="Unassembled WGS sequence"/>
</dbReference>
<sequence>MRGEKSKSASEGKMSLLIGNLPKEMPQDLSPWRGIEHHIDLTMGAFLPNRPTYRANPKETKKIQKQVETLLEKG</sequence>
<protein>
    <submittedName>
        <fullName evidence="1">Uncharacterized protein</fullName>
    </submittedName>
</protein>
<dbReference type="InterPro" id="IPR043502">
    <property type="entry name" value="DNA/RNA_pol_sf"/>
</dbReference>
<feature type="non-terminal residue" evidence="1">
    <location>
        <position position="1"/>
    </location>
</feature>
<reference evidence="1" key="1">
    <citation type="submission" date="2018-05" db="EMBL/GenBank/DDBJ databases">
        <title>Draft genome of Mucuna pruriens seed.</title>
        <authorList>
            <person name="Nnadi N.E."/>
            <person name="Vos R."/>
            <person name="Hasami M.H."/>
            <person name="Devisetty U.K."/>
            <person name="Aguiy J.C."/>
        </authorList>
    </citation>
    <scope>NUCLEOTIDE SEQUENCE [LARGE SCALE GENOMIC DNA]</scope>
    <source>
        <strain evidence="1">JCA_2017</strain>
    </source>
</reference>
<dbReference type="AlphaFoldDB" id="A0A371HBU8"/>
<dbReference type="OrthoDB" id="1934635at2759"/>
<organism evidence="1 2">
    <name type="scientific">Mucuna pruriens</name>
    <name type="common">Velvet bean</name>
    <name type="synonym">Dolichos pruriens</name>
    <dbReference type="NCBI Taxonomy" id="157652"/>
    <lineage>
        <taxon>Eukaryota</taxon>
        <taxon>Viridiplantae</taxon>
        <taxon>Streptophyta</taxon>
        <taxon>Embryophyta</taxon>
        <taxon>Tracheophyta</taxon>
        <taxon>Spermatophyta</taxon>
        <taxon>Magnoliopsida</taxon>
        <taxon>eudicotyledons</taxon>
        <taxon>Gunneridae</taxon>
        <taxon>Pentapetalae</taxon>
        <taxon>rosids</taxon>
        <taxon>fabids</taxon>
        <taxon>Fabales</taxon>
        <taxon>Fabaceae</taxon>
        <taxon>Papilionoideae</taxon>
        <taxon>50 kb inversion clade</taxon>
        <taxon>NPAAA clade</taxon>
        <taxon>indigoferoid/millettioid clade</taxon>
        <taxon>Phaseoleae</taxon>
        <taxon>Mucuna</taxon>
    </lineage>
</organism>
<accession>A0A371HBU8</accession>
<dbReference type="SUPFAM" id="SSF56672">
    <property type="entry name" value="DNA/RNA polymerases"/>
    <property type="match status" value="1"/>
</dbReference>
<gene>
    <name evidence="1" type="ORF">CR513_16589</name>
</gene>
<evidence type="ECO:0000313" key="2">
    <source>
        <dbReference type="Proteomes" id="UP000257109"/>
    </source>
</evidence>
<dbReference type="Gene3D" id="3.10.10.10">
    <property type="entry name" value="HIV Type 1 Reverse Transcriptase, subunit A, domain 1"/>
    <property type="match status" value="1"/>
</dbReference>
<dbReference type="EMBL" id="QJKJ01003040">
    <property type="protein sequence ID" value="RDY00250.1"/>
    <property type="molecule type" value="Genomic_DNA"/>
</dbReference>
<evidence type="ECO:0000313" key="1">
    <source>
        <dbReference type="EMBL" id="RDY00250.1"/>
    </source>
</evidence>